<sequence>MSRPKSGRNWHPHLPSYLVHARTSRHQDMKRRIQSKLEALAHPDIRSNEDWLELRLS</sequence>
<reference evidence="2" key="3">
    <citation type="submission" date="2015-06" db="UniProtKB">
        <authorList>
            <consortium name="EnsemblPlants"/>
        </authorList>
    </citation>
    <scope>IDENTIFICATION</scope>
    <source>
        <strain evidence="2">cv. Jemalong A17</strain>
    </source>
</reference>
<protein>
    <submittedName>
        <fullName evidence="1 2">Uncharacterized protein</fullName>
    </submittedName>
</protein>
<name>A0A072TI76_MEDTR</name>
<dbReference type="AlphaFoldDB" id="A0A072TI76"/>
<organism evidence="1 3">
    <name type="scientific">Medicago truncatula</name>
    <name type="common">Barrel medic</name>
    <name type="synonym">Medicago tribuloides</name>
    <dbReference type="NCBI Taxonomy" id="3880"/>
    <lineage>
        <taxon>Eukaryota</taxon>
        <taxon>Viridiplantae</taxon>
        <taxon>Streptophyta</taxon>
        <taxon>Embryophyta</taxon>
        <taxon>Tracheophyta</taxon>
        <taxon>Spermatophyta</taxon>
        <taxon>Magnoliopsida</taxon>
        <taxon>eudicotyledons</taxon>
        <taxon>Gunneridae</taxon>
        <taxon>Pentapetalae</taxon>
        <taxon>rosids</taxon>
        <taxon>fabids</taxon>
        <taxon>Fabales</taxon>
        <taxon>Fabaceae</taxon>
        <taxon>Papilionoideae</taxon>
        <taxon>50 kb inversion clade</taxon>
        <taxon>NPAAA clade</taxon>
        <taxon>Hologalegina</taxon>
        <taxon>IRL clade</taxon>
        <taxon>Trifolieae</taxon>
        <taxon>Medicago</taxon>
    </lineage>
</organism>
<reference evidence="1 3" key="2">
    <citation type="journal article" date="2014" name="BMC Genomics">
        <title>An improved genome release (version Mt4.0) for the model legume Medicago truncatula.</title>
        <authorList>
            <person name="Tang H."/>
            <person name="Krishnakumar V."/>
            <person name="Bidwell S."/>
            <person name="Rosen B."/>
            <person name="Chan A."/>
            <person name="Zhou S."/>
            <person name="Gentzbittel L."/>
            <person name="Childs K.L."/>
            <person name="Yandell M."/>
            <person name="Gundlach H."/>
            <person name="Mayer K.F."/>
            <person name="Schwartz D.C."/>
            <person name="Town C.D."/>
        </authorList>
    </citation>
    <scope>GENOME REANNOTATION</scope>
    <source>
        <strain evidence="1">A17</strain>
        <strain evidence="2 3">cv. Jemalong A17</strain>
    </source>
</reference>
<keyword evidence="3" id="KW-1185">Reference proteome</keyword>
<dbReference type="EMBL" id="KL402755">
    <property type="protein sequence ID" value="KEH17244.1"/>
    <property type="molecule type" value="Genomic_DNA"/>
</dbReference>
<evidence type="ECO:0000313" key="1">
    <source>
        <dbReference type="EMBL" id="KEH17244.1"/>
    </source>
</evidence>
<accession>A0A072TI76</accession>
<proteinExistence type="predicted"/>
<dbReference type="EnsemblPlants" id="KEH17244">
    <property type="protein sequence ID" value="KEH17244"/>
    <property type="gene ID" value="MTR_0030s0420"/>
</dbReference>
<reference evidence="1 3" key="1">
    <citation type="journal article" date="2011" name="Nature">
        <title>The Medicago genome provides insight into the evolution of rhizobial symbioses.</title>
        <authorList>
            <person name="Young N.D."/>
            <person name="Debelle F."/>
            <person name="Oldroyd G.E."/>
            <person name="Geurts R."/>
            <person name="Cannon S.B."/>
            <person name="Udvardi M.K."/>
            <person name="Benedito V.A."/>
            <person name="Mayer K.F."/>
            <person name="Gouzy J."/>
            <person name="Schoof H."/>
            <person name="Van de Peer Y."/>
            <person name="Proost S."/>
            <person name="Cook D.R."/>
            <person name="Meyers B.C."/>
            <person name="Spannagl M."/>
            <person name="Cheung F."/>
            <person name="De Mita S."/>
            <person name="Krishnakumar V."/>
            <person name="Gundlach H."/>
            <person name="Zhou S."/>
            <person name="Mudge J."/>
            <person name="Bharti A.K."/>
            <person name="Murray J.D."/>
            <person name="Naoumkina M.A."/>
            <person name="Rosen B."/>
            <person name="Silverstein K.A."/>
            <person name="Tang H."/>
            <person name="Rombauts S."/>
            <person name="Zhao P.X."/>
            <person name="Zhou P."/>
            <person name="Barbe V."/>
            <person name="Bardou P."/>
            <person name="Bechner M."/>
            <person name="Bellec A."/>
            <person name="Berger A."/>
            <person name="Berges H."/>
            <person name="Bidwell S."/>
            <person name="Bisseling T."/>
            <person name="Choisne N."/>
            <person name="Couloux A."/>
            <person name="Denny R."/>
            <person name="Deshpande S."/>
            <person name="Dai X."/>
            <person name="Doyle J.J."/>
            <person name="Dudez A.M."/>
            <person name="Farmer A.D."/>
            <person name="Fouteau S."/>
            <person name="Franken C."/>
            <person name="Gibelin C."/>
            <person name="Gish J."/>
            <person name="Goldstein S."/>
            <person name="Gonzalez A.J."/>
            <person name="Green P.J."/>
            <person name="Hallab A."/>
            <person name="Hartog M."/>
            <person name="Hua A."/>
            <person name="Humphray S.J."/>
            <person name="Jeong D.H."/>
            <person name="Jing Y."/>
            <person name="Jocker A."/>
            <person name="Kenton S.M."/>
            <person name="Kim D.J."/>
            <person name="Klee K."/>
            <person name="Lai H."/>
            <person name="Lang C."/>
            <person name="Lin S."/>
            <person name="Macmil S.L."/>
            <person name="Magdelenat G."/>
            <person name="Matthews L."/>
            <person name="McCorrison J."/>
            <person name="Monaghan E.L."/>
            <person name="Mun J.H."/>
            <person name="Najar F.Z."/>
            <person name="Nicholson C."/>
            <person name="Noirot C."/>
            <person name="O'Bleness M."/>
            <person name="Paule C.R."/>
            <person name="Poulain J."/>
            <person name="Prion F."/>
            <person name="Qin B."/>
            <person name="Qu C."/>
            <person name="Retzel E.F."/>
            <person name="Riddle C."/>
            <person name="Sallet E."/>
            <person name="Samain S."/>
            <person name="Samson N."/>
            <person name="Sanders I."/>
            <person name="Saurat O."/>
            <person name="Scarpelli C."/>
            <person name="Schiex T."/>
            <person name="Segurens B."/>
            <person name="Severin A.J."/>
            <person name="Sherrier D.J."/>
            <person name="Shi R."/>
            <person name="Sims S."/>
            <person name="Singer S.R."/>
            <person name="Sinharoy S."/>
            <person name="Sterck L."/>
            <person name="Viollet A."/>
            <person name="Wang B.B."/>
            <person name="Wang K."/>
            <person name="Wang M."/>
            <person name="Wang X."/>
            <person name="Warfsmann J."/>
            <person name="Weissenbach J."/>
            <person name="White D.D."/>
            <person name="White J.D."/>
            <person name="Wiley G.B."/>
            <person name="Wincker P."/>
            <person name="Xing Y."/>
            <person name="Yang L."/>
            <person name="Yao Z."/>
            <person name="Ying F."/>
            <person name="Zhai J."/>
            <person name="Zhou L."/>
            <person name="Zuber A."/>
            <person name="Denarie J."/>
            <person name="Dixon R.A."/>
            <person name="May G.D."/>
            <person name="Schwartz D.C."/>
            <person name="Rogers J."/>
            <person name="Quetier F."/>
            <person name="Town C.D."/>
            <person name="Roe B.A."/>
        </authorList>
    </citation>
    <scope>NUCLEOTIDE SEQUENCE [LARGE SCALE GENOMIC DNA]</scope>
    <source>
        <strain evidence="1">A17</strain>
        <strain evidence="2 3">cv. Jemalong A17</strain>
    </source>
</reference>
<dbReference type="Proteomes" id="UP000002051">
    <property type="component" value="Unassembled WGS sequence"/>
</dbReference>
<evidence type="ECO:0000313" key="3">
    <source>
        <dbReference type="Proteomes" id="UP000002051"/>
    </source>
</evidence>
<gene>
    <name evidence="1" type="ORF">MTR_0030s0420</name>
</gene>
<dbReference type="HOGENOM" id="CLU_2999549_0_0_1"/>
<evidence type="ECO:0000313" key="2">
    <source>
        <dbReference type="EnsemblPlants" id="KEH17244"/>
    </source>
</evidence>